<feature type="compositionally biased region" description="Polar residues" evidence="1">
    <location>
        <begin position="62"/>
        <end position="83"/>
    </location>
</feature>
<feature type="region of interest" description="Disordered" evidence="1">
    <location>
        <begin position="19"/>
        <end position="99"/>
    </location>
</feature>
<evidence type="ECO:0000313" key="3">
    <source>
        <dbReference type="Proteomes" id="UP000015354"/>
    </source>
</evidence>
<feature type="compositionally biased region" description="Low complexity" evidence="1">
    <location>
        <begin position="27"/>
        <end position="53"/>
    </location>
</feature>
<comment type="caution">
    <text evidence="2">The sequence shown here is derived from an EMBL/GenBank/DDBJ whole genome shotgun (WGS) entry which is preliminary data.</text>
</comment>
<evidence type="ECO:0000313" key="2">
    <source>
        <dbReference type="EMBL" id="EPY16788.1"/>
    </source>
</evidence>
<evidence type="ECO:0000256" key="1">
    <source>
        <dbReference type="SAM" id="MobiDB-lite"/>
    </source>
</evidence>
<name>S9TKA8_9TRYP</name>
<accession>S9TKA8</accession>
<dbReference type="AlphaFoldDB" id="S9TKA8"/>
<protein>
    <submittedName>
        <fullName evidence="2">Uncharacterized protein</fullName>
    </submittedName>
</protein>
<proteinExistence type="predicted"/>
<gene>
    <name evidence="2" type="ORF">STCU_10990</name>
</gene>
<dbReference type="Proteomes" id="UP000015354">
    <property type="component" value="Unassembled WGS sequence"/>
</dbReference>
<dbReference type="EMBL" id="ATMH01010890">
    <property type="protein sequence ID" value="EPY16788.1"/>
    <property type="molecule type" value="Genomic_DNA"/>
</dbReference>
<sequence>MFSKALQHIERRLDEVTTMVQHQQQLSPRSSSRRYSLTAGAPAAAATPPAAAPHRSSRRGSKQMTAEVTPNTASGSFSSNNAPHSKYVDAWAGGHRHAS</sequence>
<organism evidence="2 3">
    <name type="scientific">Strigomonas culicis</name>
    <dbReference type="NCBI Taxonomy" id="28005"/>
    <lineage>
        <taxon>Eukaryota</taxon>
        <taxon>Discoba</taxon>
        <taxon>Euglenozoa</taxon>
        <taxon>Kinetoplastea</taxon>
        <taxon>Metakinetoplastina</taxon>
        <taxon>Trypanosomatida</taxon>
        <taxon>Trypanosomatidae</taxon>
        <taxon>Strigomonadinae</taxon>
        <taxon>Strigomonas</taxon>
    </lineage>
</organism>
<reference evidence="2 3" key="1">
    <citation type="journal article" date="2013" name="PLoS ONE">
        <title>Predicting the Proteins of Angomonas deanei, Strigomonas culicis and Their Respective Endosymbionts Reveals New Aspects of the Trypanosomatidae Family.</title>
        <authorList>
            <person name="Motta M.C."/>
            <person name="Martins A.C."/>
            <person name="de Souza S.S."/>
            <person name="Catta-Preta C.M."/>
            <person name="Silva R."/>
            <person name="Klein C.C."/>
            <person name="de Almeida L.G."/>
            <person name="de Lima Cunha O."/>
            <person name="Ciapina L.P."/>
            <person name="Brocchi M."/>
            <person name="Colabardini A.C."/>
            <person name="de Araujo Lima B."/>
            <person name="Machado C.R."/>
            <person name="de Almeida Soares C.M."/>
            <person name="Probst C.M."/>
            <person name="de Menezes C.B."/>
            <person name="Thompson C.E."/>
            <person name="Bartholomeu D.C."/>
            <person name="Gradia D.F."/>
            <person name="Pavoni D.P."/>
            <person name="Grisard E.C."/>
            <person name="Fantinatti-Garboggini F."/>
            <person name="Marchini F.K."/>
            <person name="Rodrigues-Luiz G.F."/>
            <person name="Wagner G."/>
            <person name="Goldman G.H."/>
            <person name="Fietto J.L."/>
            <person name="Elias M.C."/>
            <person name="Goldman M.H."/>
            <person name="Sagot M.F."/>
            <person name="Pereira M."/>
            <person name="Stoco P.H."/>
            <person name="de Mendonca-Neto R.P."/>
            <person name="Teixeira S.M."/>
            <person name="Maciel T.E."/>
            <person name="de Oliveira Mendes T.A."/>
            <person name="Urmenyi T.P."/>
            <person name="de Souza W."/>
            <person name="Schenkman S."/>
            <person name="de Vasconcelos A.T."/>
        </authorList>
    </citation>
    <scope>NUCLEOTIDE SEQUENCE [LARGE SCALE GENOMIC DNA]</scope>
</reference>
<keyword evidence="3" id="KW-1185">Reference proteome</keyword>